<feature type="transmembrane region" description="Helical" evidence="9">
    <location>
        <begin position="348"/>
        <end position="368"/>
    </location>
</feature>
<evidence type="ECO:0000256" key="2">
    <source>
        <dbReference type="ARBA" id="ARBA00004308"/>
    </source>
</evidence>
<evidence type="ECO:0008006" key="12">
    <source>
        <dbReference type="Google" id="ProtNLM"/>
    </source>
</evidence>
<dbReference type="Pfam" id="PF03547">
    <property type="entry name" value="Mem_trans"/>
    <property type="match status" value="1"/>
</dbReference>
<evidence type="ECO:0000256" key="6">
    <source>
        <dbReference type="ARBA" id="ARBA00023136"/>
    </source>
</evidence>
<dbReference type="EMBL" id="CAJZBQ010000027">
    <property type="protein sequence ID" value="CAG9320887.1"/>
    <property type="molecule type" value="Genomic_DNA"/>
</dbReference>
<reference evidence="10" key="1">
    <citation type="submission" date="2021-09" db="EMBL/GenBank/DDBJ databases">
        <authorList>
            <consortium name="AG Swart"/>
            <person name="Singh M."/>
            <person name="Singh A."/>
            <person name="Seah K."/>
            <person name="Emmerich C."/>
        </authorList>
    </citation>
    <scope>NUCLEOTIDE SEQUENCE</scope>
    <source>
        <strain evidence="10">ATCC30299</strain>
    </source>
</reference>
<keyword evidence="4 9" id="KW-0812">Transmembrane</keyword>
<evidence type="ECO:0000256" key="8">
    <source>
        <dbReference type="ARBA" id="ARBA00025752"/>
    </source>
</evidence>
<keyword evidence="3" id="KW-0813">Transport</keyword>
<evidence type="ECO:0000256" key="3">
    <source>
        <dbReference type="ARBA" id="ARBA00022448"/>
    </source>
</evidence>
<dbReference type="PANTHER" id="PTHR31651">
    <property type="match status" value="1"/>
</dbReference>
<dbReference type="Proteomes" id="UP001162131">
    <property type="component" value="Unassembled WGS sequence"/>
</dbReference>
<evidence type="ECO:0000256" key="1">
    <source>
        <dbReference type="ARBA" id="ARBA00004141"/>
    </source>
</evidence>
<comment type="function">
    <text evidence="7">Involved in cellular auxin homeostasis by regulating auxin metabolism. Regulates intracellular auxin accumulation at the endoplasmic reticulum and thus auxin availability for nuclear auxin signaling.</text>
</comment>
<dbReference type="GO" id="GO:0055085">
    <property type="term" value="P:transmembrane transport"/>
    <property type="evidence" value="ECO:0007669"/>
    <property type="project" value="InterPro"/>
</dbReference>
<dbReference type="PANTHER" id="PTHR31651:SF33">
    <property type="entry name" value="PROTEIN PIN-LIKES 1"/>
    <property type="match status" value="1"/>
</dbReference>
<dbReference type="InterPro" id="IPR045033">
    <property type="entry name" value="PILS1/3/4/5/7"/>
</dbReference>
<keyword evidence="5 9" id="KW-1133">Transmembrane helix</keyword>
<feature type="transmembrane region" description="Helical" evidence="9">
    <location>
        <begin position="278"/>
        <end position="300"/>
    </location>
</feature>
<feature type="transmembrane region" description="Helical" evidence="9">
    <location>
        <begin position="74"/>
        <end position="94"/>
    </location>
</feature>
<evidence type="ECO:0000256" key="5">
    <source>
        <dbReference type="ARBA" id="ARBA00022989"/>
    </source>
</evidence>
<evidence type="ECO:0000256" key="4">
    <source>
        <dbReference type="ARBA" id="ARBA00022692"/>
    </source>
</evidence>
<feature type="transmembrane region" description="Helical" evidence="9">
    <location>
        <begin position="312"/>
        <end position="336"/>
    </location>
</feature>
<feature type="transmembrane region" description="Helical" evidence="9">
    <location>
        <begin position="6"/>
        <end position="32"/>
    </location>
</feature>
<organism evidence="10 11">
    <name type="scientific">Blepharisma stoltei</name>
    <dbReference type="NCBI Taxonomy" id="1481888"/>
    <lineage>
        <taxon>Eukaryota</taxon>
        <taxon>Sar</taxon>
        <taxon>Alveolata</taxon>
        <taxon>Ciliophora</taxon>
        <taxon>Postciliodesmatophora</taxon>
        <taxon>Heterotrichea</taxon>
        <taxon>Heterotrichida</taxon>
        <taxon>Blepharismidae</taxon>
        <taxon>Blepharisma</taxon>
    </lineage>
</organism>
<dbReference type="InterPro" id="IPR004776">
    <property type="entry name" value="Mem_transp_PIN-like"/>
</dbReference>
<feature type="transmembrane region" description="Helical" evidence="9">
    <location>
        <begin position="141"/>
        <end position="166"/>
    </location>
</feature>
<protein>
    <recommendedName>
        <fullName evidence="12">Auxin efflux carrier</fullName>
    </recommendedName>
</protein>
<dbReference type="GO" id="GO:0012505">
    <property type="term" value="C:endomembrane system"/>
    <property type="evidence" value="ECO:0007669"/>
    <property type="project" value="UniProtKB-SubCell"/>
</dbReference>
<feature type="transmembrane region" description="Helical" evidence="9">
    <location>
        <begin position="101"/>
        <end position="121"/>
    </location>
</feature>
<name>A0AAU9IYQ0_9CILI</name>
<evidence type="ECO:0000256" key="9">
    <source>
        <dbReference type="SAM" id="Phobius"/>
    </source>
</evidence>
<keyword evidence="11" id="KW-1185">Reference proteome</keyword>
<dbReference type="AlphaFoldDB" id="A0AAU9IYQ0"/>
<feature type="transmembrane region" description="Helical" evidence="9">
    <location>
        <begin position="202"/>
        <end position="224"/>
    </location>
</feature>
<accession>A0AAU9IYQ0</accession>
<evidence type="ECO:0000256" key="7">
    <source>
        <dbReference type="ARBA" id="ARBA00025100"/>
    </source>
</evidence>
<evidence type="ECO:0000313" key="11">
    <source>
        <dbReference type="Proteomes" id="UP001162131"/>
    </source>
</evidence>
<comment type="subcellular location">
    <subcellularLocation>
        <location evidence="2">Endomembrane system</location>
    </subcellularLocation>
    <subcellularLocation>
        <location evidence="1">Membrane</location>
        <topology evidence="1">Multi-pass membrane protein</topology>
    </subcellularLocation>
</comment>
<gene>
    <name evidence="10" type="ORF">BSTOLATCC_MIC27463</name>
</gene>
<dbReference type="GO" id="GO:0016020">
    <property type="term" value="C:membrane"/>
    <property type="evidence" value="ECO:0007669"/>
    <property type="project" value="UniProtKB-SubCell"/>
</dbReference>
<sequence>MSASAIILGCITGMVPLIAITLAGAALTYLKIFNKASNDIISKSYPEFFFPLYCLFNLAKYVDINKMSELWPLFVSPTITISISGLIGFVFIPIMKPPKNLTFVTVTMIALPNMANIPLLVVQGLCSSYGYLGDDDHCKDINGYIAIIALTFNIFMWVGGLTLIRIDAISKENERKVGDAANEQEEIKENEAKREPMPLKAILVKSFLSPIPVASFIGLIFGFIPGIKWLFFDDNAPLLSISDSAMTIAYNGIVLSQMILGSNIMLCKNQIKEIDKKYAIWVTLFRNVIIPGLILLYTYFVWWLGIFGDNKVMAYVNFIAASCPTAIAVLIICQLYDVGIKECTLLSAVQYITGLFTLTLFSYIFFLII</sequence>
<proteinExistence type="inferred from homology"/>
<comment type="similarity">
    <text evidence="8">Belongs to the auxin efflux carrier (TC 2.A.69.2) family.</text>
</comment>
<feature type="transmembrane region" description="Helical" evidence="9">
    <location>
        <begin position="244"/>
        <end position="266"/>
    </location>
</feature>
<comment type="caution">
    <text evidence="10">The sequence shown here is derived from an EMBL/GenBank/DDBJ whole genome shotgun (WGS) entry which is preliminary data.</text>
</comment>
<keyword evidence="6 9" id="KW-0472">Membrane</keyword>
<evidence type="ECO:0000313" key="10">
    <source>
        <dbReference type="EMBL" id="CAG9320887.1"/>
    </source>
</evidence>